<keyword evidence="2" id="KW-1185">Reference proteome</keyword>
<evidence type="ECO:0000313" key="1">
    <source>
        <dbReference type="EMBL" id="MDM5074369.1"/>
    </source>
</evidence>
<dbReference type="Proteomes" id="UP001168107">
    <property type="component" value="Unassembled WGS sequence"/>
</dbReference>
<sequence length="85" mass="9202">RAFLLPDIQAPGCNGQVMLAFCLSLICSFLPRSVPDGCAIQRDISPTMSFAGANEGWDVGSAQYPLNLGFQLGLMCTRLLCYSLR</sequence>
<evidence type="ECO:0000313" key="2">
    <source>
        <dbReference type="Proteomes" id="UP001168107"/>
    </source>
</evidence>
<dbReference type="RefSeq" id="WP_290019776.1">
    <property type="nucleotide sequence ID" value="NZ_JAOPLL010000022.1"/>
</dbReference>
<name>A0ABT7Q4W5_9GAMM</name>
<feature type="non-terminal residue" evidence="1">
    <location>
        <position position="1"/>
    </location>
</feature>
<reference evidence="1" key="1">
    <citation type="submission" date="2024-05" db="EMBL/GenBank/DDBJ databases">
        <title>WGS of Aeromonas isolates.</title>
        <authorList>
            <person name="Lee H."/>
        </authorList>
    </citation>
    <scope>NUCLEOTIDE SEQUENCE</scope>
    <source>
        <strain evidence="1">SU58-3</strain>
    </source>
</reference>
<accession>A0ABT7Q4W5</accession>
<proteinExistence type="predicted"/>
<comment type="caution">
    <text evidence="1">The sequence shown here is derived from an EMBL/GenBank/DDBJ whole genome shotgun (WGS) entry which is preliminary data.</text>
</comment>
<organism evidence="1 2">
    <name type="scientific">Aeromonas bestiarum</name>
    <dbReference type="NCBI Taxonomy" id="105751"/>
    <lineage>
        <taxon>Bacteria</taxon>
        <taxon>Pseudomonadati</taxon>
        <taxon>Pseudomonadota</taxon>
        <taxon>Gammaproteobacteria</taxon>
        <taxon>Aeromonadales</taxon>
        <taxon>Aeromonadaceae</taxon>
        <taxon>Aeromonas</taxon>
    </lineage>
</organism>
<dbReference type="EMBL" id="JAOPLL010000022">
    <property type="protein sequence ID" value="MDM5074369.1"/>
    <property type="molecule type" value="Genomic_DNA"/>
</dbReference>
<gene>
    <name evidence="1" type="ORF">OB935_21440</name>
</gene>
<protein>
    <submittedName>
        <fullName evidence="1">Uncharacterized protein</fullName>
    </submittedName>
</protein>